<reference evidence="4 5" key="1">
    <citation type="submission" date="2019-08" db="EMBL/GenBank/DDBJ databases">
        <title>Deep-cultivation of Planctomycetes and their phenomic and genomic characterization uncovers novel biology.</title>
        <authorList>
            <person name="Wiegand S."/>
            <person name="Jogler M."/>
            <person name="Boedeker C."/>
            <person name="Pinto D."/>
            <person name="Vollmers J."/>
            <person name="Rivas-Marin E."/>
            <person name="Kohn T."/>
            <person name="Peeters S.H."/>
            <person name="Heuer A."/>
            <person name="Rast P."/>
            <person name="Oberbeckmann S."/>
            <person name="Bunk B."/>
            <person name="Jeske O."/>
            <person name="Meyerdierks A."/>
            <person name="Storesund J.E."/>
            <person name="Kallscheuer N."/>
            <person name="Luecker S."/>
            <person name="Lage O.M."/>
            <person name="Pohl T."/>
            <person name="Merkel B.J."/>
            <person name="Hornburger P."/>
            <person name="Mueller R.-W."/>
            <person name="Bruemmer F."/>
            <person name="Labrenz M."/>
            <person name="Spormann A.M."/>
            <person name="Op den Camp H."/>
            <person name="Overmann J."/>
            <person name="Amann R."/>
            <person name="Jetten M.S.M."/>
            <person name="Mascher T."/>
            <person name="Medema M.H."/>
            <person name="Devos D.P."/>
            <person name="Kaster A.-K."/>
            <person name="Ovreas L."/>
            <person name="Rohde M."/>
            <person name="Galperin M.Y."/>
            <person name="Jogler C."/>
        </authorList>
    </citation>
    <scope>NUCLEOTIDE SEQUENCE [LARGE SCALE GENOMIC DNA]</scope>
    <source>
        <strain evidence="4 5">OJF2</strain>
    </source>
</reference>
<keyword evidence="4" id="KW-0689">Ribosomal protein</keyword>
<protein>
    <submittedName>
        <fullName evidence="4">Ribosomal protein S6--L-glutamate ligase</fullName>
    </submittedName>
</protein>
<keyword evidence="1" id="KW-0067">ATP-binding</keyword>
<keyword evidence="1" id="KW-0547">Nucleotide-binding</keyword>
<sequence length="376" mass="40678">MPVSREPVTVLLLGSPAHQVIRELRRHLPEASTLVVGDDWLQRERTLEWRSPAPGGDPSPILRLGDRALDRGHLRSIYVHPACRRRSDGILAPRFLAPHDAVPARDGPFAESEAEASLLGGLAGFRGLWVNHPASEWLADHKLHQLEVAHANGLRVPATLVSNDPDSLRAFHEAHRGEVVTKAVSAHPNRLLGDEVVITRRVEIDHLGLLDRASGPTLFQEFIPAALDVRATVIGDDVFATAIDSQAGAGPLDWRLDYTVSMRPMALDDRTRSALLAVARELGLSYGAADLRITPDGEPVFLEINPRGAYLFAERLAGQPMTRALADLLLRGRPQVPRPPGAAHRAGAGGGMAIGGPMGHRMDLESRRDPGGDEPG</sequence>
<dbReference type="PANTHER" id="PTHR21621:SF0">
    <property type="entry name" value="BETA-CITRYLGLUTAMATE SYNTHASE B-RELATED"/>
    <property type="match status" value="1"/>
</dbReference>
<dbReference type="Proteomes" id="UP000324233">
    <property type="component" value="Chromosome"/>
</dbReference>
<organism evidence="4 5">
    <name type="scientific">Aquisphaera giovannonii</name>
    <dbReference type="NCBI Taxonomy" id="406548"/>
    <lineage>
        <taxon>Bacteria</taxon>
        <taxon>Pseudomonadati</taxon>
        <taxon>Planctomycetota</taxon>
        <taxon>Planctomycetia</taxon>
        <taxon>Isosphaerales</taxon>
        <taxon>Isosphaeraceae</taxon>
        <taxon>Aquisphaera</taxon>
    </lineage>
</organism>
<dbReference type="GO" id="GO:0005524">
    <property type="term" value="F:ATP binding"/>
    <property type="evidence" value="ECO:0007669"/>
    <property type="project" value="UniProtKB-UniRule"/>
</dbReference>
<dbReference type="EMBL" id="CP042997">
    <property type="protein sequence ID" value="QEH31610.1"/>
    <property type="molecule type" value="Genomic_DNA"/>
</dbReference>
<dbReference type="AlphaFoldDB" id="A0A5B9VUY9"/>
<evidence type="ECO:0000256" key="1">
    <source>
        <dbReference type="PROSITE-ProRule" id="PRU00409"/>
    </source>
</evidence>
<feature type="compositionally biased region" description="Basic and acidic residues" evidence="2">
    <location>
        <begin position="360"/>
        <end position="376"/>
    </location>
</feature>
<dbReference type="PANTHER" id="PTHR21621">
    <property type="entry name" value="RIBOSOMAL PROTEIN S6 MODIFICATION PROTEIN"/>
    <property type="match status" value="1"/>
</dbReference>
<dbReference type="PROSITE" id="PS50975">
    <property type="entry name" value="ATP_GRASP"/>
    <property type="match status" value="1"/>
</dbReference>
<dbReference type="GO" id="GO:0009432">
    <property type="term" value="P:SOS response"/>
    <property type="evidence" value="ECO:0007669"/>
    <property type="project" value="TreeGrafter"/>
</dbReference>
<name>A0A5B9VUY9_9BACT</name>
<dbReference type="KEGG" id="agv:OJF2_00750"/>
<gene>
    <name evidence="4" type="primary">rimK_1</name>
    <name evidence="4" type="ORF">OJF2_00750</name>
</gene>
<dbReference type="InterPro" id="IPR011761">
    <property type="entry name" value="ATP-grasp"/>
</dbReference>
<evidence type="ECO:0000259" key="3">
    <source>
        <dbReference type="PROSITE" id="PS50975"/>
    </source>
</evidence>
<proteinExistence type="predicted"/>
<dbReference type="RefSeq" id="WP_148590214.1">
    <property type="nucleotide sequence ID" value="NZ_CP042997.1"/>
</dbReference>
<dbReference type="InterPro" id="IPR013651">
    <property type="entry name" value="ATP-grasp_RimK-type"/>
</dbReference>
<evidence type="ECO:0000313" key="5">
    <source>
        <dbReference type="Proteomes" id="UP000324233"/>
    </source>
</evidence>
<evidence type="ECO:0000256" key="2">
    <source>
        <dbReference type="SAM" id="MobiDB-lite"/>
    </source>
</evidence>
<dbReference type="GO" id="GO:0018169">
    <property type="term" value="F:ribosomal S6-glutamic acid ligase activity"/>
    <property type="evidence" value="ECO:0007669"/>
    <property type="project" value="TreeGrafter"/>
</dbReference>
<feature type="compositionally biased region" description="Gly residues" evidence="2">
    <location>
        <begin position="347"/>
        <end position="358"/>
    </location>
</feature>
<dbReference type="GO" id="GO:0005840">
    <property type="term" value="C:ribosome"/>
    <property type="evidence" value="ECO:0007669"/>
    <property type="project" value="UniProtKB-KW"/>
</dbReference>
<keyword evidence="4" id="KW-0687">Ribonucleoprotein</keyword>
<dbReference type="OrthoDB" id="583309at2"/>
<feature type="domain" description="ATP-grasp" evidence="3">
    <location>
        <begin position="146"/>
        <end position="330"/>
    </location>
</feature>
<accession>A0A5B9VUY9</accession>
<feature type="region of interest" description="Disordered" evidence="2">
    <location>
        <begin position="337"/>
        <end position="376"/>
    </location>
</feature>
<keyword evidence="5" id="KW-1185">Reference proteome</keyword>
<dbReference type="Pfam" id="PF08443">
    <property type="entry name" value="RimK"/>
    <property type="match status" value="1"/>
</dbReference>
<dbReference type="Gene3D" id="3.30.470.20">
    <property type="entry name" value="ATP-grasp fold, B domain"/>
    <property type="match status" value="1"/>
</dbReference>
<dbReference type="GO" id="GO:0046872">
    <property type="term" value="F:metal ion binding"/>
    <property type="evidence" value="ECO:0007669"/>
    <property type="project" value="InterPro"/>
</dbReference>
<evidence type="ECO:0000313" key="4">
    <source>
        <dbReference type="EMBL" id="QEH31610.1"/>
    </source>
</evidence>
<dbReference type="SUPFAM" id="SSF56059">
    <property type="entry name" value="Glutathione synthetase ATP-binding domain-like"/>
    <property type="match status" value="1"/>
</dbReference>
<keyword evidence="4" id="KW-0436">Ligase</keyword>
<dbReference type="GO" id="GO:0005737">
    <property type="term" value="C:cytoplasm"/>
    <property type="evidence" value="ECO:0007669"/>
    <property type="project" value="TreeGrafter"/>
</dbReference>